<evidence type="ECO:0000256" key="1">
    <source>
        <dbReference type="ARBA" id="ARBA00004651"/>
    </source>
</evidence>
<dbReference type="Pfam" id="PF00002">
    <property type="entry name" value="7tm_2"/>
    <property type="match status" value="1"/>
</dbReference>
<keyword evidence="13" id="KW-1185">Reference proteome</keyword>
<dbReference type="PROSITE" id="PS00649">
    <property type="entry name" value="G_PROTEIN_RECEP_F2_1"/>
    <property type="match status" value="1"/>
</dbReference>
<dbReference type="Gene3D" id="4.10.1240.10">
    <property type="entry name" value="GPCR, family 2, extracellular hormone receptor domain"/>
    <property type="match status" value="1"/>
</dbReference>
<dbReference type="PROSITE" id="PS50227">
    <property type="entry name" value="G_PROTEIN_RECEP_F2_3"/>
    <property type="match status" value="1"/>
</dbReference>
<gene>
    <name evidence="14" type="primary">LOC115214856</name>
</gene>
<keyword evidence="3" id="KW-1003">Cell membrane</keyword>
<evidence type="ECO:0000256" key="9">
    <source>
        <dbReference type="ARBA" id="ARBA00023157"/>
    </source>
</evidence>
<dbReference type="InterPro" id="IPR036445">
    <property type="entry name" value="GPCR_2_extracell_dom_sf"/>
</dbReference>
<dbReference type="GO" id="GO:0007188">
    <property type="term" value="P:adenylate cyclase-modulating G protein-coupled receptor signaling pathway"/>
    <property type="evidence" value="ECO:0007669"/>
    <property type="project" value="TreeGrafter"/>
</dbReference>
<dbReference type="InterPro" id="IPR001879">
    <property type="entry name" value="GPCR_2_extracellular_dom"/>
</dbReference>
<evidence type="ECO:0000256" key="7">
    <source>
        <dbReference type="ARBA" id="ARBA00023040"/>
    </source>
</evidence>
<keyword evidence="8" id="KW-0472">Membrane</keyword>
<dbReference type="PANTHER" id="PTHR45620">
    <property type="entry name" value="PDF RECEPTOR-LIKE PROTEIN-RELATED"/>
    <property type="match status" value="1"/>
</dbReference>
<name>A0A7E6F1G7_9MOLL</name>
<evidence type="ECO:0000256" key="10">
    <source>
        <dbReference type="ARBA" id="ARBA00023170"/>
    </source>
</evidence>
<keyword evidence="11" id="KW-0325">Glycoprotein</keyword>
<keyword evidence="12" id="KW-0807">Transducer</keyword>
<sequence>MKFSKPDIGKLKAAEISMRKQRILIGKAKEECFDSINSDPPKYTSGLWCNRTWDGVACWTDTRASSTATQICPSYIIGFNRFEYASRRCTETGEWFRSPKTNKSWTDYSRCITPVETVLAQNHIHNILGLTNFGYVVSLISLLVAIVIMVFCRRFHYKSNILHINLFLAFSCRSLFSLLRQNLFTYGFAMSIDFQKKGDKIIFKDGPHWECRLLFTLFIYGLCASQVWILVEGFYLQMLIHKTLFTQQRSVKFYIIFGWCFPFTFLIPWIFARIYYDNTLCWSVNMHWSYLWIIRGPITLTIIINFLFFLDNIRVLRDRTRARGNSRTFRKLAKFTVMLVPLFGVPNLLFMMLPPEMNVAVDVPFLYVSMLYSSFQGLILSLLFCFLHEQVHINMKRKISRYVMRRDTVSLRSSTGHYSCHRQNSAPTQHVQCPTSDLEESLQLQLSDITSHNQDKQSEHSTEPMKQFSINSDISQLKSNQQCVMVETTFTT</sequence>
<keyword evidence="6" id="KW-1133">Transmembrane helix</keyword>
<comment type="similarity">
    <text evidence="2">Belongs to the G-protein coupled receptor 2 family.</text>
</comment>
<dbReference type="PANTHER" id="PTHR45620:SF1">
    <property type="entry name" value="G-PROTEIN COUPLED RECEPTORS FAMILY 2 PROFILE 2 DOMAIN-CONTAINING PROTEIN"/>
    <property type="match status" value="1"/>
</dbReference>
<dbReference type="PRINTS" id="PR00249">
    <property type="entry name" value="GPCRSECRETIN"/>
</dbReference>
<dbReference type="InterPro" id="IPR017983">
    <property type="entry name" value="GPCR_2_secretin-like_CS"/>
</dbReference>
<dbReference type="PRINTS" id="PR01350">
    <property type="entry name" value="CTRFAMILY"/>
</dbReference>
<dbReference type="Proteomes" id="UP000515154">
    <property type="component" value="Linkage group LG8"/>
</dbReference>
<dbReference type="SMART" id="SM00008">
    <property type="entry name" value="HormR"/>
    <property type="match status" value="1"/>
</dbReference>
<dbReference type="Pfam" id="PF02793">
    <property type="entry name" value="HRM"/>
    <property type="match status" value="1"/>
</dbReference>
<dbReference type="RefSeq" id="XP_036361378.1">
    <property type="nucleotide sequence ID" value="XM_036505485.1"/>
</dbReference>
<dbReference type="PROSITE" id="PS50261">
    <property type="entry name" value="G_PROTEIN_RECEP_F2_4"/>
    <property type="match status" value="1"/>
</dbReference>
<dbReference type="InterPro" id="IPR000832">
    <property type="entry name" value="GPCR_2_secretin-like"/>
</dbReference>
<accession>A0A7E6F1G7</accession>
<dbReference type="AlphaFoldDB" id="A0A7E6F1G7"/>
<evidence type="ECO:0000313" key="14">
    <source>
        <dbReference type="RefSeq" id="XP_036361378.1"/>
    </source>
</evidence>
<evidence type="ECO:0000256" key="5">
    <source>
        <dbReference type="ARBA" id="ARBA00022729"/>
    </source>
</evidence>
<organism evidence="13 14">
    <name type="scientific">Octopus sinensis</name>
    <name type="common">East Asian common octopus</name>
    <dbReference type="NCBI Taxonomy" id="2607531"/>
    <lineage>
        <taxon>Eukaryota</taxon>
        <taxon>Metazoa</taxon>
        <taxon>Spiralia</taxon>
        <taxon>Lophotrochozoa</taxon>
        <taxon>Mollusca</taxon>
        <taxon>Cephalopoda</taxon>
        <taxon>Coleoidea</taxon>
        <taxon>Octopodiformes</taxon>
        <taxon>Octopoda</taxon>
        <taxon>Incirrata</taxon>
        <taxon>Octopodidae</taxon>
        <taxon>Octopus</taxon>
    </lineage>
</organism>
<keyword evidence="7" id="KW-0297">G-protein coupled receptor</keyword>
<dbReference type="GO" id="GO:0004948">
    <property type="term" value="F:calcitonin receptor activity"/>
    <property type="evidence" value="ECO:0007669"/>
    <property type="project" value="InterPro"/>
</dbReference>
<evidence type="ECO:0000256" key="12">
    <source>
        <dbReference type="ARBA" id="ARBA00023224"/>
    </source>
</evidence>
<reference evidence="14" key="1">
    <citation type="submission" date="2025-08" db="UniProtKB">
        <authorList>
            <consortium name="RefSeq"/>
        </authorList>
    </citation>
    <scope>IDENTIFICATION</scope>
</reference>
<dbReference type="GO" id="GO:0007166">
    <property type="term" value="P:cell surface receptor signaling pathway"/>
    <property type="evidence" value="ECO:0007669"/>
    <property type="project" value="InterPro"/>
</dbReference>
<evidence type="ECO:0000313" key="13">
    <source>
        <dbReference type="Proteomes" id="UP000515154"/>
    </source>
</evidence>
<evidence type="ECO:0000256" key="11">
    <source>
        <dbReference type="ARBA" id="ARBA00023180"/>
    </source>
</evidence>
<protein>
    <submittedName>
        <fullName evidence="14">Calcitonin gene-related peptide type 1 receptor-like</fullName>
    </submittedName>
</protein>
<dbReference type="SUPFAM" id="SSF81321">
    <property type="entry name" value="Family A G protein-coupled receptor-like"/>
    <property type="match status" value="1"/>
</dbReference>
<keyword evidence="10" id="KW-0675">Receptor</keyword>
<keyword evidence="5" id="KW-0732">Signal</keyword>
<dbReference type="InterPro" id="IPR017981">
    <property type="entry name" value="GPCR_2-like_7TM"/>
</dbReference>
<keyword evidence="9" id="KW-1015">Disulfide bond</keyword>
<evidence type="ECO:0000256" key="6">
    <source>
        <dbReference type="ARBA" id="ARBA00022989"/>
    </source>
</evidence>
<dbReference type="InterPro" id="IPR050332">
    <property type="entry name" value="GPCR_2"/>
</dbReference>
<dbReference type="GO" id="GO:0017046">
    <property type="term" value="F:peptide hormone binding"/>
    <property type="evidence" value="ECO:0007669"/>
    <property type="project" value="TreeGrafter"/>
</dbReference>
<dbReference type="InterPro" id="IPR003287">
    <property type="entry name" value="GPCR_2_calcitonin_rcpt_fam"/>
</dbReference>
<dbReference type="SUPFAM" id="SSF111418">
    <property type="entry name" value="Hormone receptor domain"/>
    <property type="match status" value="1"/>
</dbReference>
<evidence type="ECO:0000256" key="4">
    <source>
        <dbReference type="ARBA" id="ARBA00022692"/>
    </source>
</evidence>
<proteinExistence type="inferred from homology"/>
<evidence type="ECO:0000256" key="2">
    <source>
        <dbReference type="ARBA" id="ARBA00005314"/>
    </source>
</evidence>
<evidence type="ECO:0000256" key="8">
    <source>
        <dbReference type="ARBA" id="ARBA00023136"/>
    </source>
</evidence>
<dbReference type="GO" id="GO:0005886">
    <property type="term" value="C:plasma membrane"/>
    <property type="evidence" value="ECO:0007669"/>
    <property type="project" value="UniProtKB-SubCell"/>
</dbReference>
<comment type="subcellular location">
    <subcellularLocation>
        <location evidence="1">Cell membrane</location>
        <topology evidence="1">Multi-pass membrane protein</topology>
    </subcellularLocation>
</comment>
<keyword evidence="4" id="KW-0812">Transmembrane</keyword>
<dbReference type="Gene3D" id="1.20.1070.10">
    <property type="entry name" value="Rhodopsin 7-helix transmembrane proteins"/>
    <property type="match status" value="1"/>
</dbReference>
<dbReference type="KEGG" id="osn:115214856"/>
<evidence type="ECO:0000256" key="3">
    <source>
        <dbReference type="ARBA" id="ARBA00022475"/>
    </source>
</evidence>